<keyword evidence="3" id="KW-0460">Magnesium</keyword>
<accession>A0A1M4SWE8</accession>
<dbReference type="STRING" id="1121942.SAMN02745148_00249"/>
<protein>
    <submittedName>
        <fullName evidence="4">Mannosyl-3-phosphoglycerate phosphatase</fullName>
    </submittedName>
</protein>
<evidence type="ECO:0000256" key="2">
    <source>
        <dbReference type="ARBA" id="ARBA00022801"/>
    </source>
</evidence>
<dbReference type="GO" id="GO:0050531">
    <property type="term" value="F:mannosyl-3-phosphoglycerate phosphatase activity"/>
    <property type="evidence" value="ECO:0007669"/>
    <property type="project" value="InterPro"/>
</dbReference>
<dbReference type="EMBL" id="FQUJ01000002">
    <property type="protein sequence ID" value="SHE36499.1"/>
    <property type="molecule type" value="Genomic_DNA"/>
</dbReference>
<dbReference type="PANTHER" id="PTHR10000">
    <property type="entry name" value="PHOSPHOSERINE PHOSPHATASE"/>
    <property type="match status" value="1"/>
</dbReference>
<dbReference type="SUPFAM" id="SSF56784">
    <property type="entry name" value="HAD-like"/>
    <property type="match status" value="1"/>
</dbReference>
<evidence type="ECO:0000256" key="3">
    <source>
        <dbReference type="ARBA" id="ARBA00022842"/>
    </source>
</evidence>
<dbReference type="RefSeq" id="WP_072818893.1">
    <property type="nucleotide sequence ID" value="NZ_FQUJ01000002.1"/>
</dbReference>
<name>A0A1M4SWE8_9GAMM</name>
<dbReference type="OrthoDB" id="193379at2"/>
<keyword evidence="5" id="KW-1185">Reference proteome</keyword>
<dbReference type="Gene3D" id="3.30.980.20">
    <property type="entry name" value="Putative mannosyl-3-phosphoglycerate phosphatase, domain 2"/>
    <property type="match status" value="1"/>
</dbReference>
<dbReference type="GO" id="GO:0051479">
    <property type="term" value="P:mannosylglycerate biosynthetic process"/>
    <property type="evidence" value="ECO:0007669"/>
    <property type="project" value="InterPro"/>
</dbReference>
<evidence type="ECO:0000313" key="4">
    <source>
        <dbReference type="EMBL" id="SHE36499.1"/>
    </source>
</evidence>
<dbReference type="InterPro" id="IPR036412">
    <property type="entry name" value="HAD-like_sf"/>
</dbReference>
<dbReference type="InterPro" id="IPR006379">
    <property type="entry name" value="HAD-SF_hydro_IIB"/>
</dbReference>
<reference evidence="4 5" key="1">
    <citation type="submission" date="2016-11" db="EMBL/GenBank/DDBJ databases">
        <authorList>
            <person name="Jaros S."/>
            <person name="Januszkiewicz K."/>
            <person name="Wedrychowicz H."/>
        </authorList>
    </citation>
    <scope>NUCLEOTIDE SEQUENCE [LARGE SCALE GENOMIC DNA]</scope>
    <source>
        <strain evidence="4 5">DSM 19980</strain>
    </source>
</reference>
<dbReference type="SFLD" id="SFLDG01142">
    <property type="entry name" value="C2.B.2:_Mannosyl-3-phosphoglyc"/>
    <property type="match status" value="1"/>
</dbReference>
<dbReference type="AlphaFoldDB" id="A0A1M4SWE8"/>
<sequence>MTDATPPPSYLVFTDLDGSLLDHHSYDWQPAAPWLMRLGEAGIPVIPVTSKTRSELLELRRELGLEKTPFIGENGAVIGLPPSWQHATLDRDPDDIEGLRIKTLGADINFLRQRLEVLREHLGCRFRCLSEMPLEEIVAETGLSEPAARRAVAREGSEPILWEDDARALDEFRAALKDDALTLTQGGRFHHVMGDVDKGRAIDWLVARFVALRGASPVTLGLGDGPNDVSLLQAVDRAVLIRGCHSHPVEVSHPSLYSTRRAGPHGWVEGIEHWLGETLA</sequence>
<keyword evidence="2" id="KW-0378">Hydrolase</keyword>
<dbReference type="NCBIfam" id="TIGR01484">
    <property type="entry name" value="HAD-SF-IIB"/>
    <property type="match status" value="1"/>
</dbReference>
<organism evidence="4 5">
    <name type="scientific">Modicisalibacter ilicicola DSM 19980</name>
    <dbReference type="NCBI Taxonomy" id="1121942"/>
    <lineage>
        <taxon>Bacteria</taxon>
        <taxon>Pseudomonadati</taxon>
        <taxon>Pseudomonadota</taxon>
        <taxon>Gammaproteobacteria</taxon>
        <taxon>Oceanospirillales</taxon>
        <taxon>Halomonadaceae</taxon>
        <taxon>Modicisalibacter</taxon>
    </lineage>
</organism>
<dbReference type="Pfam" id="PF08282">
    <property type="entry name" value="Hydrolase_3"/>
    <property type="match status" value="1"/>
</dbReference>
<dbReference type="SFLD" id="SFLDS00003">
    <property type="entry name" value="Haloacid_Dehalogenase"/>
    <property type="match status" value="1"/>
</dbReference>
<dbReference type="SFLD" id="SFLDG01140">
    <property type="entry name" value="C2.B:_Phosphomannomutase_and_P"/>
    <property type="match status" value="1"/>
</dbReference>
<evidence type="ECO:0000256" key="1">
    <source>
        <dbReference type="ARBA" id="ARBA00022723"/>
    </source>
</evidence>
<evidence type="ECO:0000313" key="5">
    <source>
        <dbReference type="Proteomes" id="UP000184346"/>
    </source>
</evidence>
<dbReference type="Gene3D" id="3.40.50.1000">
    <property type="entry name" value="HAD superfamily/HAD-like"/>
    <property type="match status" value="1"/>
</dbReference>
<dbReference type="NCBIfam" id="TIGR01486">
    <property type="entry name" value="HAD-SF-IIB-MPGP"/>
    <property type="match status" value="1"/>
</dbReference>
<dbReference type="PANTHER" id="PTHR10000:SF8">
    <property type="entry name" value="HAD SUPERFAMILY HYDROLASE-LIKE, TYPE 3"/>
    <property type="match status" value="1"/>
</dbReference>
<dbReference type="GO" id="GO:0005829">
    <property type="term" value="C:cytosol"/>
    <property type="evidence" value="ECO:0007669"/>
    <property type="project" value="TreeGrafter"/>
</dbReference>
<dbReference type="Proteomes" id="UP000184346">
    <property type="component" value="Unassembled WGS sequence"/>
</dbReference>
<gene>
    <name evidence="4" type="ORF">SAMN02745148_00249</name>
</gene>
<dbReference type="InterPro" id="IPR006381">
    <property type="entry name" value="HAD-SF-IIB-MPGP"/>
</dbReference>
<keyword evidence="1" id="KW-0479">Metal-binding</keyword>
<proteinExistence type="predicted"/>
<dbReference type="GO" id="GO:0000287">
    <property type="term" value="F:magnesium ion binding"/>
    <property type="evidence" value="ECO:0007669"/>
    <property type="project" value="UniProtKB-ARBA"/>
</dbReference>
<dbReference type="InterPro" id="IPR023214">
    <property type="entry name" value="HAD_sf"/>
</dbReference>